<protein>
    <submittedName>
        <fullName evidence="1">Uncharacterized protein</fullName>
    </submittedName>
</protein>
<evidence type="ECO:0000313" key="2">
    <source>
        <dbReference type="Proteomes" id="UP001185012"/>
    </source>
</evidence>
<accession>A0ABU1IKZ3</accession>
<evidence type="ECO:0000313" key="1">
    <source>
        <dbReference type="EMBL" id="MDR6225451.1"/>
    </source>
</evidence>
<sequence>MRGLDTFSLMTKILGWLKQGGVVFRRATCHALERRRKTTPTVPS</sequence>
<comment type="caution">
    <text evidence="1">The sequence shown here is derived from an EMBL/GenBank/DDBJ whole genome shotgun (WGS) entry which is preliminary data.</text>
</comment>
<reference evidence="1 2" key="1">
    <citation type="submission" date="2023-07" db="EMBL/GenBank/DDBJ databases">
        <title>Genomic Encyclopedia of Type Strains, Phase IV (KMG-IV): sequencing the most valuable type-strain genomes for metagenomic binning, comparative biology and taxonomic classification.</title>
        <authorList>
            <person name="Goeker M."/>
        </authorList>
    </citation>
    <scope>NUCLEOTIDE SEQUENCE [LARGE SCALE GENOMIC DNA]</scope>
    <source>
        <strain evidence="1 2">DSM 45903</strain>
    </source>
</reference>
<keyword evidence="2" id="KW-1185">Reference proteome</keyword>
<name>A0ABU1IKZ3_9BACL</name>
<dbReference type="EMBL" id="JAVDQG010000003">
    <property type="protein sequence ID" value="MDR6225451.1"/>
    <property type="molecule type" value="Genomic_DNA"/>
</dbReference>
<organism evidence="1 2">
    <name type="scientific">Desmospora profundinema</name>
    <dbReference type="NCBI Taxonomy" id="1571184"/>
    <lineage>
        <taxon>Bacteria</taxon>
        <taxon>Bacillati</taxon>
        <taxon>Bacillota</taxon>
        <taxon>Bacilli</taxon>
        <taxon>Bacillales</taxon>
        <taxon>Thermoactinomycetaceae</taxon>
        <taxon>Desmospora</taxon>
    </lineage>
</organism>
<proteinExistence type="predicted"/>
<gene>
    <name evidence="1" type="ORF">JOE21_001449</name>
</gene>
<dbReference type="Proteomes" id="UP001185012">
    <property type="component" value="Unassembled WGS sequence"/>
</dbReference>